<keyword evidence="3" id="KW-1185">Reference proteome</keyword>
<evidence type="ECO:0000313" key="3">
    <source>
        <dbReference type="Proteomes" id="UP001596303"/>
    </source>
</evidence>
<feature type="domain" description="Kazal-like" evidence="1">
    <location>
        <begin position="68"/>
        <end position="116"/>
    </location>
</feature>
<evidence type="ECO:0000259" key="1">
    <source>
        <dbReference type="PROSITE" id="PS51465"/>
    </source>
</evidence>
<dbReference type="Proteomes" id="UP001596303">
    <property type="component" value="Unassembled WGS sequence"/>
</dbReference>
<dbReference type="GO" id="GO:0004867">
    <property type="term" value="F:serine-type endopeptidase inhibitor activity"/>
    <property type="evidence" value="ECO:0007669"/>
    <property type="project" value="UniProtKB-KW"/>
</dbReference>
<dbReference type="InterPro" id="IPR053265">
    <property type="entry name" value="Serpin"/>
</dbReference>
<proteinExistence type="predicted"/>
<protein>
    <submittedName>
        <fullName evidence="2">Kazal-type serine protease inhibitor family protein</fullName>
    </submittedName>
</protein>
<dbReference type="PANTHER" id="PTHR21131">
    <property type="entry name" value="SERINE-TYPE ENDOPEPTIDASE INHIBITOR"/>
    <property type="match status" value="1"/>
</dbReference>
<dbReference type="PROSITE" id="PS51465">
    <property type="entry name" value="KAZAL_2"/>
    <property type="match status" value="1"/>
</dbReference>
<dbReference type="PROSITE" id="PS51257">
    <property type="entry name" value="PROKAR_LIPOPROTEIN"/>
    <property type="match status" value="1"/>
</dbReference>
<dbReference type="SUPFAM" id="SSF100895">
    <property type="entry name" value="Kazal-type serine protease inhibitors"/>
    <property type="match status" value="1"/>
</dbReference>
<comment type="caution">
    <text evidence="2">The sequence shown here is derived from an EMBL/GenBank/DDBJ whole genome shotgun (WGS) entry which is preliminary data.</text>
</comment>
<keyword evidence="2" id="KW-0646">Protease inhibitor</keyword>
<dbReference type="Gene3D" id="3.30.60.30">
    <property type="match status" value="1"/>
</dbReference>
<dbReference type="EMBL" id="JBHSSW010000012">
    <property type="protein sequence ID" value="MFC6198392.1"/>
    <property type="molecule type" value="Genomic_DNA"/>
</dbReference>
<dbReference type="InterPro" id="IPR002350">
    <property type="entry name" value="Kazal_dom"/>
</dbReference>
<dbReference type="InterPro" id="IPR036058">
    <property type="entry name" value="Kazal_dom_sf"/>
</dbReference>
<evidence type="ECO:0000313" key="2">
    <source>
        <dbReference type="EMBL" id="MFC6198392.1"/>
    </source>
</evidence>
<gene>
    <name evidence="2" type="ORF">ACFQDM_09890</name>
</gene>
<dbReference type="SMART" id="SM00280">
    <property type="entry name" value="KAZAL"/>
    <property type="match status" value="1"/>
</dbReference>
<dbReference type="CDD" id="cd00104">
    <property type="entry name" value="KAZAL_FS"/>
    <property type="match status" value="1"/>
</dbReference>
<sequence length="116" mass="11665">MALTFKTLTMTIGMLGLLGACQTTEPPPASNTPPMAMTGEMCGGIAGIQCAAETDYCAMDANACSSIADAAGTCQPKPEICTMQYDPVCGCDGNTYSNACSAASKGVSVASRGECS</sequence>
<reference evidence="3" key="1">
    <citation type="journal article" date="2019" name="Int. J. Syst. Evol. Microbiol.">
        <title>The Global Catalogue of Microorganisms (GCM) 10K type strain sequencing project: providing services to taxonomists for standard genome sequencing and annotation.</title>
        <authorList>
            <consortium name="The Broad Institute Genomics Platform"/>
            <consortium name="The Broad Institute Genome Sequencing Center for Infectious Disease"/>
            <person name="Wu L."/>
            <person name="Ma J."/>
        </authorList>
    </citation>
    <scope>NUCLEOTIDE SEQUENCE [LARGE SCALE GENOMIC DNA]</scope>
    <source>
        <strain evidence="3">CGMCC-1.15741</strain>
    </source>
</reference>
<dbReference type="Pfam" id="PF00050">
    <property type="entry name" value="Kazal_1"/>
    <property type="match status" value="1"/>
</dbReference>
<dbReference type="RefSeq" id="WP_377378564.1">
    <property type="nucleotide sequence ID" value="NZ_JBHSSW010000012.1"/>
</dbReference>
<accession>A0ABW1SA59</accession>
<keyword evidence="2" id="KW-0722">Serine protease inhibitor</keyword>
<dbReference type="PANTHER" id="PTHR21131:SF0">
    <property type="entry name" value="GEO10195P1-RELATED"/>
    <property type="match status" value="1"/>
</dbReference>
<name>A0ABW1SA59_9PROT</name>
<organism evidence="2 3">
    <name type="scientific">Ponticaulis profundi</name>
    <dbReference type="NCBI Taxonomy" id="2665222"/>
    <lineage>
        <taxon>Bacteria</taxon>
        <taxon>Pseudomonadati</taxon>
        <taxon>Pseudomonadota</taxon>
        <taxon>Alphaproteobacteria</taxon>
        <taxon>Hyphomonadales</taxon>
        <taxon>Hyphomonadaceae</taxon>
        <taxon>Ponticaulis</taxon>
    </lineage>
</organism>